<dbReference type="Gene3D" id="1.10.8.50">
    <property type="match status" value="1"/>
</dbReference>
<dbReference type="InterPro" id="IPR012319">
    <property type="entry name" value="FPG_cat"/>
</dbReference>
<feature type="active site" description="Proton donor; for beta-elimination activity" evidence="15">
    <location>
        <position position="58"/>
    </location>
</feature>
<keyword evidence="6 15" id="KW-0863">Zinc-finger</keyword>
<dbReference type="InterPro" id="IPR010663">
    <property type="entry name" value="Znf_FPG/IleRS"/>
</dbReference>
<comment type="cofactor">
    <cofactor evidence="15">
        <name>Zn(2+)</name>
        <dbReference type="ChEBI" id="CHEBI:29105"/>
    </cofactor>
    <text evidence="15">Binds 1 zinc ion per subunit.</text>
</comment>
<dbReference type="InterPro" id="IPR035937">
    <property type="entry name" value="FPG_N"/>
</dbReference>
<feature type="domain" description="Formamidopyrimidine-DNA glycosylase catalytic" evidence="17">
    <location>
        <begin position="2"/>
        <end position="114"/>
    </location>
</feature>
<keyword evidence="11 15" id="KW-0456">Lyase</keyword>
<evidence type="ECO:0000256" key="12">
    <source>
        <dbReference type="ARBA" id="ARBA00023268"/>
    </source>
</evidence>
<evidence type="ECO:0000256" key="3">
    <source>
        <dbReference type="ARBA" id="ARBA00011245"/>
    </source>
</evidence>
<keyword evidence="10 15" id="KW-0234">DNA repair</keyword>
<evidence type="ECO:0000256" key="9">
    <source>
        <dbReference type="ARBA" id="ARBA00023125"/>
    </source>
</evidence>
<feature type="binding site" evidence="15">
    <location>
        <position position="154"/>
    </location>
    <ligand>
        <name>DNA</name>
        <dbReference type="ChEBI" id="CHEBI:16991"/>
    </ligand>
</feature>
<evidence type="ECO:0000256" key="8">
    <source>
        <dbReference type="ARBA" id="ARBA00022833"/>
    </source>
</evidence>
<feature type="binding site" evidence="15">
    <location>
        <position position="111"/>
    </location>
    <ligand>
        <name>DNA</name>
        <dbReference type="ChEBI" id="CHEBI:16991"/>
    </ligand>
</feature>
<dbReference type="InterPro" id="IPR020629">
    <property type="entry name" value="FPG_Glyclase"/>
</dbReference>
<keyword evidence="13 15" id="KW-0326">Glycosidase</keyword>
<dbReference type="InterPro" id="IPR000214">
    <property type="entry name" value="Znf_DNA_glyclase/AP_lyase"/>
</dbReference>
<proteinExistence type="inferred from homology"/>
<dbReference type="SUPFAM" id="SSF57716">
    <property type="entry name" value="Glucocorticoid receptor-like (DNA-binding domain)"/>
    <property type="match status" value="1"/>
</dbReference>
<keyword evidence="4 15" id="KW-0479">Metal-binding</keyword>
<evidence type="ECO:0000256" key="7">
    <source>
        <dbReference type="ARBA" id="ARBA00022801"/>
    </source>
</evidence>
<dbReference type="NCBIfam" id="NF002211">
    <property type="entry name" value="PRK01103.1"/>
    <property type="match status" value="1"/>
</dbReference>
<keyword evidence="12 15" id="KW-0511">Multifunctional enzyme</keyword>
<dbReference type="PROSITE" id="PS51068">
    <property type="entry name" value="FPG_CAT"/>
    <property type="match status" value="1"/>
</dbReference>
<sequence>MPELPEVETARLGLAPFVAGRAIAGVWIGRGDLRRPVPAGFGQCVSGRRVESLDRRGKVMIWRLDDGGAVLIHLGMSGRVGVSAGEPPAARHDHVRFRLDSGDVVTFHDPRRFGFVDYAAPGRLEFDPLLARLGPEPLSPAFDAAALAAGLAGRAQPVKLALLDQAVVAGLGNIYVCESLNRAGISPFAAAGSLGPRRVARLAAAIRAVLAEAVAAGGSTLRDHRRPDGGLGYFQMNFRVYDRAGSPCPSGRAGHVIKRVVQGGRSTYYCPVCQR</sequence>
<dbReference type="PROSITE" id="PS51066">
    <property type="entry name" value="ZF_FPG_2"/>
    <property type="match status" value="1"/>
</dbReference>
<comment type="function">
    <text evidence="15">Involved in base excision repair of DNA damaged by oxidation or by mutagenic agents. Acts as DNA glycosylase that recognizes and removes damaged bases. Has a preference for oxidized purines, such as 7,8-dihydro-8-oxoguanine (8-oxoG). Has AP (apurinic/apyrimidinic) lyase activity and introduces nicks in the DNA strand. Cleaves the DNA backbone by beta-delta elimination to generate a single-strand break at the site of the removed base with both 3'- and 5'-phosphates.</text>
</comment>
<accession>A0A212K9P1</accession>
<dbReference type="Pfam" id="PF06831">
    <property type="entry name" value="H2TH"/>
    <property type="match status" value="1"/>
</dbReference>
<dbReference type="NCBIfam" id="TIGR00577">
    <property type="entry name" value="fpg"/>
    <property type="match status" value="1"/>
</dbReference>
<dbReference type="EC" id="4.2.99.18" evidence="15"/>
<feature type="domain" description="FPG-type" evidence="16">
    <location>
        <begin position="239"/>
        <end position="275"/>
    </location>
</feature>
<evidence type="ECO:0000256" key="11">
    <source>
        <dbReference type="ARBA" id="ARBA00023239"/>
    </source>
</evidence>
<organism evidence="18">
    <name type="scientific">uncultured Alphaproteobacteria bacterium</name>
    <dbReference type="NCBI Taxonomy" id="91750"/>
    <lineage>
        <taxon>Bacteria</taxon>
        <taxon>Pseudomonadati</taxon>
        <taxon>Pseudomonadota</taxon>
        <taxon>Alphaproteobacteria</taxon>
        <taxon>environmental samples</taxon>
    </lineage>
</organism>
<dbReference type="GO" id="GO:0006284">
    <property type="term" value="P:base-excision repair"/>
    <property type="evidence" value="ECO:0007669"/>
    <property type="project" value="InterPro"/>
</dbReference>
<dbReference type="CDD" id="cd08966">
    <property type="entry name" value="EcFpg-like_N"/>
    <property type="match status" value="1"/>
</dbReference>
<feature type="active site" description="Proton donor" evidence="15">
    <location>
        <position position="3"/>
    </location>
</feature>
<evidence type="ECO:0000313" key="18">
    <source>
        <dbReference type="EMBL" id="SBW08318.1"/>
    </source>
</evidence>
<feature type="active site" description="Schiff-base intermediate with DNA" evidence="15">
    <location>
        <position position="2"/>
    </location>
</feature>
<dbReference type="Gene3D" id="3.20.190.10">
    <property type="entry name" value="MutM-like, N-terminal"/>
    <property type="match status" value="1"/>
</dbReference>
<dbReference type="GO" id="GO:0003684">
    <property type="term" value="F:damaged DNA binding"/>
    <property type="evidence" value="ECO:0007669"/>
    <property type="project" value="InterPro"/>
</dbReference>
<evidence type="ECO:0000256" key="4">
    <source>
        <dbReference type="ARBA" id="ARBA00022723"/>
    </source>
</evidence>
<dbReference type="InterPro" id="IPR015886">
    <property type="entry name" value="H2TH_FPG"/>
</dbReference>
<dbReference type="SMART" id="SM00898">
    <property type="entry name" value="Fapy_DNA_glyco"/>
    <property type="match status" value="1"/>
</dbReference>
<evidence type="ECO:0000256" key="1">
    <source>
        <dbReference type="ARBA" id="ARBA00001668"/>
    </source>
</evidence>
<dbReference type="Pfam" id="PF01149">
    <property type="entry name" value="Fapy_DNA_glyco"/>
    <property type="match status" value="1"/>
</dbReference>
<evidence type="ECO:0000259" key="16">
    <source>
        <dbReference type="PROSITE" id="PS51066"/>
    </source>
</evidence>
<dbReference type="HAMAP" id="MF_00103">
    <property type="entry name" value="Fapy_DNA_glycosyl"/>
    <property type="match status" value="1"/>
</dbReference>
<dbReference type="PANTHER" id="PTHR22993:SF9">
    <property type="entry name" value="FORMAMIDOPYRIMIDINE-DNA GLYCOSYLASE"/>
    <property type="match status" value="1"/>
</dbReference>
<reference evidence="18" key="1">
    <citation type="submission" date="2016-04" db="EMBL/GenBank/DDBJ databases">
        <authorList>
            <person name="Evans L.H."/>
            <person name="Alamgir A."/>
            <person name="Owens N."/>
            <person name="Weber N.D."/>
            <person name="Virtaneva K."/>
            <person name="Barbian K."/>
            <person name="Babar A."/>
            <person name="Rosenke K."/>
        </authorList>
    </citation>
    <scope>NUCLEOTIDE SEQUENCE</scope>
    <source>
        <strain evidence="18">86</strain>
    </source>
</reference>
<dbReference type="FunFam" id="1.10.8.50:FF:000003">
    <property type="entry name" value="Formamidopyrimidine-DNA glycosylase"/>
    <property type="match status" value="1"/>
</dbReference>
<evidence type="ECO:0000259" key="17">
    <source>
        <dbReference type="PROSITE" id="PS51068"/>
    </source>
</evidence>
<feature type="active site" description="Proton donor; for delta-elimination activity" evidence="15">
    <location>
        <position position="265"/>
    </location>
</feature>
<dbReference type="GO" id="GO:0140078">
    <property type="term" value="F:class I DNA-(apurinic or apyrimidinic site) endonuclease activity"/>
    <property type="evidence" value="ECO:0007669"/>
    <property type="project" value="UniProtKB-EC"/>
</dbReference>
<name>A0A212K9P1_9PROT</name>
<evidence type="ECO:0000256" key="14">
    <source>
        <dbReference type="ARBA" id="ARBA00044632"/>
    </source>
</evidence>
<comment type="subunit">
    <text evidence="3 15">Monomer.</text>
</comment>
<evidence type="ECO:0000256" key="13">
    <source>
        <dbReference type="ARBA" id="ARBA00023295"/>
    </source>
</evidence>
<evidence type="ECO:0000256" key="15">
    <source>
        <dbReference type="HAMAP-Rule" id="MF_00103"/>
    </source>
</evidence>
<evidence type="ECO:0000256" key="5">
    <source>
        <dbReference type="ARBA" id="ARBA00022763"/>
    </source>
</evidence>
<dbReference type="GO" id="GO:0008270">
    <property type="term" value="F:zinc ion binding"/>
    <property type="evidence" value="ECO:0007669"/>
    <property type="project" value="UniProtKB-UniRule"/>
</dbReference>
<dbReference type="Pfam" id="PF06827">
    <property type="entry name" value="zf-FPG_IleRS"/>
    <property type="match status" value="1"/>
</dbReference>
<comment type="catalytic activity">
    <reaction evidence="14 15">
        <text>2'-deoxyribonucleotide-(2'-deoxyribose 5'-phosphate)-2'-deoxyribonucleotide-DNA = a 3'-end 2'-deoxyribonucleotide-(2,3-dehydro-2,3-deoxyribose 5'-phosphate)-DNA + a 5'-end 5'-phospho-2'-deoxyribonucleoside-DNA + H(+)</text>
        <dbReference type="Rhea" id="RHEA:66592"/>
        <dbReference type="Rhea" id="RHEA-COMP:13180"/>
        <dbReference type="Rhea" id="RHEA-COMP:16897"/>
        <dbReference type="Rhea" id="RHEA-COMP:17067"/>
        <dbReference type="ChEBI" id="CHEBI:15378"/>
        <dbReference type="ChEBI" id="CHEBI:136412"/>
        <dbReference type="ChEBI" id="CHEBI:157695"/>
        <dbReference type="ChEBI" id="CHEBI:167181"/>
        <dbReference type="EC" id="4.2.99.18"/>
    </reaction>
</comment>
<dbReference type="EMBL" id="FLUO01000001">
    <property type="protein sequence ID" value="SBW08318.1"/>
    <property type="molecule type" value="Genomic_DNA"/>
</dbReference>
<evidence type="ECO:0000256" key="6">
    <source>
        <dbReference type="ARBA" id="ARBA00022771"/>
    </source>
</evidence>
<dbReference type="AlphaFoldDB" id="A0A212K9P1"/>
<comment type="similarity">
    <text evidence="2 15">Belongs to the FPG family.</text>
</comment>
<keyword evidence="9 15" id="KW-0238">DNA-binding</keyword>
<comment type="catalytic activity">
    <reaction evidence="1 15">
        <text>Hydrolysis of DNA containing ring-opened 7-methylguanine residues, releasing 2,6-diamino-4-hydroxy-5-(N-methyl)formamidopyrimidine.</text>
        <dbReference type="EC" id="3.2.2.23"/>
    </reaction>
</comment>
<feature type="binding site" evidence="15">
    <location>
        <position position="92"/>
    </location>
    <ligand>
        <name>DNA</name>
        <dbReference type="ChEBI" id="CHEBI:16991"/>
    </ligand>
</feature>
<dbReference type="GO" id="GO:0034039">
    <property type="term" value="F:8-oxo-7,8-dihydroguanine DNA N-glycosylase activity"/>
    <property type="evidence" value="ECO:0007669"/>
    <property type="project" value="TreeGrafter"/>
</dbReference>
<dbReference type="EC" id="3.2.2.23" evidence="15"/>
<keyword evidence="5 15" id="KW-0227">DNA damage</keyword>
<gene>
    <name evidence="15 18" type="primary">mutM</name>
    <name evidence="15" type="synonym">fpg</name>
    <name evidence="18" type="ORF">KL86APRO_12373</name>
</gene>
<protein>
    <recommendedName>
        <fullName evidence="15">Formamidopyrimidine-DNA glycosylase</fullName>
        <shortName evidence="15">Fapy-DNA glycosylase</shortName>
        <ecNumber evidence="15">3.2.2.23</ecNumber>
    </recommendedName>
    <alternativeName>
        <fullName evidence="15">DNA-(apurinic or apyrimidinic site) lyase MutM</fullName>
        <shortName evidence="15">AP lyase MutM</shortName>
        <ecNumber evidence="15">4.2.99.18</ecNumber>
    </alternativeName>
</protein>
<dbReference type="SMART" id="SM01232">
    <property type="entry name" value="H2TH"/>
    <property type="match status" value="1"/>
</dbReference>
<dbReference type="SUPFAM" id="SSF81624">
    <property type="entry name" value="N-terminal domain of MutM-like DNA repair proteins"/>
    <property type="match status" value="1"/>
</dbReference>
<dbReference type="SUPFAM" id="SSF46946">
    <property type="entry name" value="S13-like H2TH domain"/>
    <property type="match status" value="1"/>
</dbReference>
<keyword evidence="8 15" id="KW-0862">Zinc</keyword>
<evidence type="ECO:0000256" key="10">
    <source>
        <dbReference type="ARBA" id="ARBA00023204"/>
    </source>
</evidence>
<dbReference type="InterPro" id="IPR010979">
    <property type="entry name" value="Ribosomal_uS13-like_H2TH"/>
</dbReference>
<evidence type="ECO:0000256" key="2">
    <source>
        <dbReference type="ARBA" id="ARBA00009409"/>
    </source>
</evidence>
<keyword evidence="7 15" id="KW-0378">Hydrolase</keyword>
<dbReference type="PANTHER" id="PTHR22993">
    <property type="entry name" value="FORMAMIDOPYRIMIDINE-DNA GLYCOSYLASE"/>
    <property type="match status" value="1"/>
</dbReference>